<comment type="caution">
    <text evidence="2">The sequence shown here is derived from an EMBL/GenBank/DDBJ whole genome shotgun (WGS) entry which is preliminary data.</text>
</comment>
<reference evidence="2 3" key="1">
    <citation type="submission" date="2024-09" db="EMBL/GenBank/DDBJ databases">
        <title>Chromosome-scale assembly of Riccia fluitans.</title>
        <authorList>
            <person name="Paukszto L."/>
            <person name="Sawicki J."/>
            <person name="Karawczyk K."/>
            <person name="Piernik-Szablinska J."/>
            <person name="Szczecinska M."/>
            <person name="Mazdziarz M."/>
        </authorList>
    </citation>
    <scope>NUCLEOTIDE SEQUENCE [LARGE SCALE GENOMIC DNA]</scope>
    <source>
        <strain evidence="2">Rf_01</strain>
        <tissue evidence="2">Aerial parts of the thallus</tissue>
    </source>
</reference>
<sequence>MIRRPKPEEGAAHDFGAKRTPEVDHASCAVGDTDDQTSDATGKSPRAEPWVSTTVEGILKSNQQASDADRTIPRSDVRVRNTRDLVQPEVQTKDLYNNTILTDRLLYHILFF</sequence>
<evidence type="ECO:0000313" key="2">
    <source>
        <dbReference type="EMBL" id="KAL2649363.1"/>
    </source>
</evidence>
<proteinExistence type="predicted"/>
<dbReference type="Proteomes" id="UP001605036">
    <property type="component" value="Unassembled WGS sequence"/>
</dbReference>
<feature type="compositionally biased region" description="Basic and acidic residues" evidence="1">
    <location>
        <begin position="1"/>
        <end position="25"/>
    </location>
</feature>
<evidence type="ECO:0000313" key="3">
    <source>
        <dbReference type="Proteomes" id="UP001605036"/>
    </source>
</evidence>
<gene>
    <name evidence="2" type="ORF">R1flu_017491</name>
</gene>
<protein>
    <submittedName>
        <fullName evidence="2">Uncharacterized protein</fullName>
    </submittedName>
</protein>
<dbReference type="EMBL" id="JBHFFA010000001">
    <property type="protein sequence ID" value="KAL2649363.1"/>
    <property type="molecule type" value="Genomic_DNA"/>
</dbReference>
<name>A0ABD1ZD81_9MARC</name>
<feature type="region of interest" description="Disordered" evidence="1">
    <location>
        <begin position="1"/>
        <end position="49"/>
    </location>
</feature>
<evidence type="ECO:0000256" key="1">
    <source>
        <dbReference type="SAM" id="MobiDB-lite"/>
    </source>
</evidence>
<organism evidence="2 3">
    <name type="scientific">Riccia fluitans</name>
    <dbReference type="NCBI Taxonomy" id="41844"/>
    <lineage>
        <taxon>Eukaryota</taxon>
        <taxon>Viridiplantae</taxon>
        <taxon>Streptophyta</taxon>
        <taxon>Embryophyta</taxon>
        <taxon>Marchantiophyta</taxon>
        <taxon>Marchantiopsida</taxon>
        <taxon>Marchantiidae</taxon>
        <taxon>Marchantiales</taxon>
        <taxon>Ricciaceae</taxon>
        <taxon>Riccia</taxon>
    </lineage>
</organism>
<keyword evidence="3" id="KW-1185">Reference proteome</keyword>
<dbReference type="AlphaFoldDB" id="A0ABD1ZD81"/>
<accession>A0ABD1ZD81</accession>